<dbReference type="AlphaFoldDB" id="A0A1F6WUL1"/>
<dbReference type="SMART" id="SM00062">
    <property type="entry name" value="PBPb"/>
    <property type="match status" value="1"/>
</dbReference>
<dbReference type="Proteomes" id="UP000176187">
    <property type="component" value="Unassembled WGS sequence"/>
</dbReference>
<evidence type="ECO:0000256" key="1">
    <source>
        <dbReference type="ARBA" id="ARBA00022729"/>
    </source>
</evidence>
<dbReference type="InterPro" id="IPR001638">
    <property type="entry name" value="Solute-binding_3/MltF_N"/>
</dbReference>
<evidence type="ECO:0000259" key="3">
    <source>
        <dbReference type="SMART" id="SM00062"/>
    </source>
</evidence>
<gene>
    <name evidence="4" type="ORF">A3A05_02330</name>
</gene>
<proteinExistence type="predicted"/>
<evidence type="ECO:0000313" key="4">
    <source>
        <dbReference type="EMBL" id="OGI85548.1"/>
    </source>
</evidence>
<keyword evidence="2" id="KW-1133">Transmembrane helix</keyword>
<feature type="transmembrane region" description="Helical" evidence="2">
    <location>
        <begin position="6"/>
        <end position="24"/>
    </location>
</feature>
<organism evidence="4 5">
    <name type="scientific">Candidatus Nomurabacteria bacterium RIFCSPLOWO2_01_FULL_41_12</name>
    <dbReference type="NCBI Taxonomy" id="1801774"/>
    <lineage>
        <taxon>Bacteria</taxon>
        <taxon>Candidatus Nomuraibacteriota</taxon>
    </lineage>
</organism>
<keyword evidence="1" id="KW-0732">Signal</keyword>
<name>A0A1F6WUL1_9BACT</name>
<dbReference type="SUPFAM" id="SSF53850">
    <property type="entry name" value="Periplasmic binding protein-like II"/>
    <property type="match status" value="1"/>
</dbReference>
<sequence>MENNKSYIVIALGIIVVIVTILGMNRGEQRGGDETLARIQKNESVDVCVIVNPPYVMKDAKTRELSGHMYDAMKMITERMNVKMNVTETTYGNGAAELQSRRCDVVVADFFANIPRSMSVAFTRPPLFFVGESAIVRRDDTRFQNVKDIFEFDKPNITVAVATGESGDIYVKENFKNAKVNQIDVGSSDLSRFAVEVSAGRADVAIADANSIALYAKAHLEVIDLFKNNSFGLNPVGWAVRQNDTAWLHFLEGSLQFLETQGTLQQLERKYNSHWLHEVKEYKVR</sequence>
<feature type="domain" description="Solute-binding protein family 3/N-terminal" evidence="3">
    <location>
        <begin position="44"/>
        <end position="275"/>
    </location>
</feature>
<comment type="caution">
    <text evidence="4">The sequence shown here is derived from an EMBL/GenBank/DDBJ whole genome shotgun (WGS) entry which is preliminary data.</text>
</comment>
<evidence type="ECO:0000313" key="5">
    <source>
        <dbReference type="Proteomes" id="UP000176187"/>
    </source>
</evidence>
<keyword evidence="2" id="KW-0472">Membrane</keyword>
<dbReference type="STRING" id="1801774.A3A05_02330"/>
<evidence type="ECO:0000256" key="2">
    <source>
        <dbReference type="SAM" id="Phobius"/>
    </source>
</evidence>
<protein>
    <recommendedName>
        <fullName evidence="3">Solute-binding protein family 3/N-terminal domain-containing protein</fullName>
    </recommendedName>
</protein>
<dbReference type="Gene3D" id="3.40.190.10">
    <property type="entry name" value="Periplasmic binding protein-like II"/>
    <property type="match status" value="2"/>
</dbReference>
<keyword evidence="2" id="KW-0812">Transmembrane</keyword>
<dbReference type="Pfam" id="PF00497">
    <property type="entry name" value="SBP_bac_3"/>
    <property type="match status" value="1"/>
</dbReference>
<dbReference type="PANTHER" id="PTHR35936">
    <property type="entry name" value="MEMBRANE-BOUND LYTIC MUREIN TRANSGLYCOSYLASE F"/>
    <property type="match status" value="1"/>
</dbReference>
<accession>A0A1F6WUL1</accession>
<dbReference type="PANTHER" id="PTHR35936:SF17">
    <property type="entry name" value="ARGININE-BINDING EXTRACELLULAR PROTEIN ARTP"/>
    <property type="match status" value="1"/>
</dbReference>
<dbReference type="EMBL" id="MFUY01000030">
    <property type="protein sequence ID" value="OGI85548.1"/>
    <property type="molecule type" value="Genomic_DNA"/>
</dbReference>
<reference evidence="4 5" key="1">
    <citation type="journal article" date="2016" name="Nat. Commun.">
        <title>Thousands of microbial genomes shed light on interconnected biogeochemical processes in an aquifer system.</title>
        <authorList>
            <person name="Anantharaman K."/>
            <person name="Brown C.T."/>
            <person name="Hug L.A."/>
            <person name="Sharon I."/>
            <person name="Castelle C.J."/>
            <person name="Probst A.J."/>
            <person name="Thomas B.C."/>
            <person name="Singh A."/>
            <person name="Wilkins M.J."/>
            <person name="Karaoz U."/>
            <person name="Brodie E.L."/>
            <person name="Williams K.H."/>
            <person name="Hubbard S.S."/>
            <person name="Banfield J.F."/>
        </authorList>
    </citation>
    <scope>NUCLEOTIDE SEQUENCE [LARGE SCALE GENOMIC DNA]</scope>
</reference>